<feature type="compositionally biased region" description="Low complexity" evidence="1">
    <location>
        <begin position="60"/>
        <end position="73"/>
    </location>
</feature>
<evidence type="ECO:0000256" key="1">
    <source>
        <dbReference type="SAM" id="MobiDB-lite"/>
    </source>
</evidence>
<protein>
    <recommendedName>
        <fullName evidence="4">Barstar (Barnase inhibitor)</fullName>
    </recommendedName>
</protein>
<dbReference type="EMBL" id="JBGGTQ010000009">
    <property type="protein sequence ID" value="MEZ0493972.1"/>
    <property type="molecule type" value="Genomic_DNA"/>
</dbReference>
<evidence type="ECO:0008006" key="4">
    <source>
        <dbReference type="Google" id="ProtNLM"/>
    </source>
</evidence>
<dbReference type="RefSeq" id="WP_370720213.1">
    <property type="nucleotide sequence ID" value="NZ_JBGGTQ010000009.1"/>
</dbReference>
<feature type="region of interest" description="Disordered" evidence="1">
    <location>
        <begin position="49"/>
        <end position="85"/>
    </location>
</feature>
<accession>A0ABV4I5K3</accession>
<feature type="compositionally biased region" description="Basic and acidic residues" evidence="1">
    <location>
        <begin position="49"/>
        <end position="59"/>
    </location>
</feature>
<keyword evidence="3" id="KW-1185">Reference proteome</keyword>
<gene>
    <name evidence="2" type="ORF">AB2L28_17185</name>
</gene>
<comment type="caution">
    <text evidence="2">The sequence shown here is derived from an EMBL/GenBank/DDBJ whole genome shotgun (WGS) entry which is preliminary data.</text>
</comment>
<evidence type="ECO:0000313" key="3">
    <source>
        <dbReference type="Proteomes" id="UP001566476"/>
    </source>
</evidence>
<evidence type="ECO:0000313" key="2">
    <source>
        <dbReference type="EMBL" id="MEZ0493972.1"/>
    </source>
</evidence>
<organism evidence="2 3">
    <name type="scientific">Kineococcus mangrovi</name>
    <dbReference type="NCBI Taxonomy" id="1660183"/>
    <lineage>
        <taxon>Bacteria</taxon>
        <taxon>Bacillati</taxon>
        <taxon>Actinomycetota</taxon>
        <taxon>Actinomycetes</taxon>
        <taxon>Kineosporiales</taxon>
        <taxon>Kineosporiaceae</taxon>
        <taxon>Kineococcus</taxon>
    </lineage>
</organism>
<reference evidence="2 3" key="1">
    <citation type="submission" date="2024-07" db="EMBL/GenBank/DDBJ databases">
        <authorList>
            <person name="Thanompreechachai J."/>
            <person name="Duangmal K."/>
        </authorList>
    </citation>
    <scope>NUCLEOTIDE SEQUENCE [LARGE SCALE GENOMIC DNA]</scope>
    <source>
        <strain evidence="2 3">TBRC 1896</strain>
    </source>
</reference>
<name>A0ABV4I5K3_9ACTN</name>
<feature type="region of interest" description="Disordered" evidence="1">
    <location>
        <begin position="1"/>
        <end position="29"/>
    </location>
</feature>
<proteinExistence type="predicted"/>
<dbReference type="Proteomes" id="UP001566476">
    <property type="component" value="Unassembled WGS sequence"/>
</dbReference>
<sequence length="188" mass="20582">MTHQIDEQSEDQDGDRAHPAPRLRVGARTAAARARERARLVREQARAVRDAGEQARVARDAATATRVVRVGPRGPDRSSPDGPPASRALWIRGLLGDLWGDELPPSADPWLTLVQDALALDDEAGRERGCVVYADALHLDVLADVLAEALRAHPRRVVLLARLPVVLREPVLRQLRRLPSASPSHDAE</sequence>